<organism evidence="1">
    <name type="scientific">Rhizophora mucronata</name>
    <name type="common">Asiatic mangrove</name>
    <dbReference type="NCBI Taxonomy" id="61149"/>
    <lineage>
        <taxon>Eukaryota</taxon>
        <taxon>Viridiplantae</taxon>
        <taxon>Streptophyta</taxon>
        <taxon>Embryophyta</taxon>
        <taxon>Tracheophyta</taxon>
        <taxon>Spermatophyta</taxon>
        <taxon>Magnoliopsida</taxon>
        <taxon>eudicotyledons</taxon>
        <taxon>Gunneridae</taxon>
        <taxon>Pentapetalae</taxon>
        <taxon>rosids</taxon>
        <taxon>fabids</taxon>
        <taxon>Malpighiales</taxon>
        <taxon>Rhizophoraceae</taxon>
        <taxon>Rhizophora</taxon>
    </lineage>
</organism>
<proteinExistence type="predicted"/>
<evidence type="ECO:0000313" key="1">
    <source>
        <dbReference type="EMBL" id="MBW92290.1"/>
    </source>
</evidence>
<protein>
    <submittedName>
        <fullName evidence="1">Uncharacterized protein</fullName>
    </submittedName>
</protein>
<name>A0A2P2JFP5_RHIMU</name>
<dbReference type="AlphaFoldDB" id="A0A2P2JFP5"/>
<dbReference type="EMBL" id="GGEC01011807">
    <property type="protein sequence ID" value="MBW92290.1"/>
    <property type="molecule type" value="Transcribed_RNA"/>
</dbReference>
<sequence>MASQERTRNSQREFDFTVLYFYVFKKF</sequence>
<reference evidence="1" key="1">
    <citation type="submission" date="2018-02" db="EMBL/GenBank/DDBJ databases">
        <title>Rhizophora mucronata_Transcriptome.</title>
        <authorList>
            <person name="Meera S.P."/>
            <person name="Sreeshan A."/>
            <person name="Augustine A."/>
        </authorList>
    </citation>
    <scope>NUCLEOTIDE SEQUENCE</scope>
    <source>
        <tissue evidence="1">Leaf</tissue>
    </source>
</reference>
<accession>A0A2P2JFP5</accession>